<gene>
    <name evidence="13" type="primary">LOC123168457</name>
</gene>
<keyword evidence="14" id="KW-1185">Reference proteome</keyword>
<dbReference type="SMR" id="A0A3B6TG34"/>
<evidence type="ECO:0000256" key="10">
    <source>
        <dbReference type="RuleBase" id="RU004549"/>
    </source>
</evidence>
<dbReference type="InterPro" id="IPR053793">
    <property type="entry name" value="PB1-like"/>
</dbReference>
<evidence type="ECO:0000256" key="11">
    <source>
        <dbReference type="SAM" id="MobiDB-lite"/>
    </source>
</evidence>
<evidence type="ECO:0000256" key="6">
    <source>
        <dbReference type="ARBA" id="ARBA00023015"/>
    </source>
</evidence>
<dbReference type="OrthoDB" id="615826at2759"/>
<dbReference type="PROSITE" id="PS51745">
    <property type="entry name" value="PB1"/>
    <property type="match status" value="1"/>
</dbReference>
<keyword evidence="7 10" id="KW-0804">Transcription</keyword>
<dbReference type="Gramene" id="TraesCS7D02G318900.2">
    <property type="protein sequence ID" value="TraesCS7D02G318900.2"/>
    <property type="gene ID" value="TraesCS7D02G318900"/>
</dbReference>
<evidence type="ECO:0000256" key="9">
    <source>
        <dbReference type="ARBA" id="ARBA00023294"/>
    </source>
</evidence>
<protein>
    <recommendedName>
        <fullName evidence="10">Auxin-responsive protein</fullName>
    </recommendedName>
</protein>
<dbReference type="GO" id="GO:0006355">
    <property type="term" value="P:regulation of DNA-templated transcription"/>
    <property type="evidence" value="ECO:0007669"/>
    <property type="project" value="InterPro"/>
</dbReference>
<dbReference type="PANTHER" id="PTHR31734">
    <property type="entry name" value="AUXIN-RESPONSIVE PROTEIN IAA17"/>
    <property type="match status" value="1"/>
</dbReference>
<comment type="subunit">
    <text evidence="4 10">Homodimers and heterodimers.</text>
</comment>
<organism evidence="13">
    <name type="scientific">Triticum aestivum</name>
    <name type="common">Wheat</name>
    <dbReference type="NCBI Taxonomy" id="4565"/>
    <lineage>
        <taxon>Eukaryota</taxon>
        <taxon>Viridiplantae</taxon>
        <taxon>Streptophyta</taxon>
        <taxon>Embryophyta</taxon>
        <taxon>Tracheophyta</taxon>
        <taxon>Spermatophyta</taxon>
        <taxon>Magnoliopsida</taxon>
        <taxon>Liliopsida</taxon>
        <taxon>Poales</taxon>
        <taxon>Poaceae</taxon>
        <taxon>BOP clade</taxon>
        <taxon>Pooideae</taxon>
        <taxon>Triticodae</taxon>
        <taxon>Triticeae</taxon>
        <taxon>Triticinae</taxon>
        <taxon>Triticum</taxon>
    </lineage>
</organism>
<keyword evidence="6 10" id="KW-0805">Transcription regulation</keyword>
<evidence type="ECO:0000256" key="4">
    <source>
        <dbReference type="ARBA" id="ARBA00011726"/>
    </source>
</evidence>
<evidence type="ECO:0000313" key="13">
    <source>
        <dbReference type="EnsemblPlants" id="TraesCS7D02G318900.2"/>
    </source>
</evidence>
<dbReference type="SUPFAM" id="SSF54277">
    <property type="entry name" value="CAD &amp; PB1 domains"/>
    <property type="match status" value="1"/>
</dbReference>
<dbReference type="Gramene" id="TraesCS7D03G0759100.1">
    <property type="protein sequence ID" value="TraesCS7D03G0759100.1.CDS"/>
    <property type="gene ID" value="TraesCS7D03G0759100"/>
</dbReference>
<dbReference type="InterPro" id="IPR033389">
    <property type="entry name" value="AUX/IAA_dom"/>
</dbReference>
<dbReference type="Proteomes" id="UP000019116">
    <property type="component" value="Chromosome 7D"/>
</dbReference>
<keyword evidence="9 10" id="KW-0927">Auxin signaling pathway</keyword>
<dbReference type="Gene3D" id="3.10.20.90">
    <property type="entry name" value="Phosphatidylinositol 3-kinase Catalytic Subunit, Chain A, domain 1"/>
    <property type="match status" value="1"/>
</dbReference>
<evidence type="ECO:0000256" key="5">
    <source>
        <dbReference type="ARBA" id="ARBA00022491"/>
    </source>
</evidence>
<evidence type="ECO:0000259" key="12">
    <source>
        <dbReference type="PROSITE" id="PS51745"/>
    </source>
</evidence>
<keyword evidence="8 10" id="KW-0539">Nucleus</keyword>
<comment type="subcellular location">
    <subcellularLocation>
        <location evidence="2 10">Nucleus</location>
    </subcellularLocation>
</comment>
<dbReference type="PaxDb" id="4565-Traes_7DL_36F56E8E0.1"/>
<reference evidence="13" key="2">
    <citation type="submission" date="2018-10" db="UniProtKB">
        <authorList>
            <consortium name="EnsemblPlants"/>
        </authorList>
    </citation>
    <scope>IDENTIFICATION</scope>
</reference>
<dbReference type="InterPro" id="IPR003311">
    <property type="entry name" value="AUX_IAA"/>
</dbReference>
<dbReference type="GO" id="GO:0005634">
    <property type="term" value="C:nucleus"/>
    <property type="evidence" value="ECO:0007669"/>
    <property type="project" value="UniProtKB-SubCell"/>
</dbReference>
<dbReference type="PANTHER" id="PTHR31734:SF120">
    <property type="entry name" value="AUXIN-RESPONSIVE PROTEIN IAA25"/>
    <property type="match status" value="1"/>
</dbReference>
<dbReference type="GO" id="GO:0009734">
    <property type="term" value="P:auxin-activated signaling pathway"/>
    <property type="evidence" value="ECO:0007669"/>
    <property type="project" value="UniProtKB-UniRule"/>
</dbReference>
<dbReference type="AlphaFoldDB" id="A0A3B6TG34"/>
<evidence type="ECO:0000256" key="2">
    <source>
        <dbReference type="ARBA" id="ARBA00004123"/>
    </source>
</evidence>
<dbReference type="EnsemblPlants" id="TraesCS7D02G318900.2">
    <property type="protein sequence ID" value="TraesCS7D02G318900.2"/>
    <property type="gene ID" value="TraesCS7D02G318900"/>
</dbReference>
<evidence type="ECO:0000256" key="8">
    <source>
        <dbReference type="ARBA" id="ARBA00023242"/>
    </source>
</evidence>
<evidence type="ECO:0000256" key="1">
    <source>
        <dbReference type="ARBA" id="ARBA00002159"/>
    </source>
</evidence>
<evidence type="ECO:0000313" key="14">
    <source>
        <dbReference type="Proteomes" id="UP000019116"/>
    </source>
</evidence>
<dbReference type="STRING" id="4565.A0A3B6TG34"/>
<evidence type="ECO:0000256" key="3">
    <source>
        <dbReference type="ARBA" id="ARBA00006728"/>
    </source>
</evidence>
<reference evidence="13" key="1">
    <citation type="submission" date="2018-08" db="EMBL/GenBank/DDBJ databases">
        <authorList>
            <person name="Rossello M."/>
        </authorList>
    </citation>
    <scope>NUCLEOTIDE SEQUENCE [LARGE SCALE GENOMIC DNA]</scope>
    <source>
        <strain evidence="13">cv. Chinese Spring</strain>
    </source>
</reference>
<accession>A0A3B6TG34</accession>
<comment type="similarity">
    <text evidence="3 10">Belongs to the Aux/IAA family.</text>
</comment>
<dbReference type="Pfam" id="PF02309">
    <property type="entry name" value="AUX_IAA"/>
    <property type="match status" value="1"/>
</dbReference>
<sequence length="325" mass="35319">MQRGKSMKASSGACSGSVLLLSKLPISGRANSLSGKRLRWTEVSAGAPIATASPLRHKTQVVVKYQSYSLGEAMKSSSVAPSLKQKQGDASKLQEGVPNNLELRLGISSDNGLSSGGGGATTPWLGVGVHPWSLSARQDKAALEQPQQRPNECPAHREDRPQLVGWPPVRTFRKNLSATSTRPAYSEDLSKVEPCYEEEDHGNINTGVSVQEGPAMFVKVNLEGYAVGRKIDLNAHCGYGSLSGALQSMFHGFLSDGHGRIVTREDEEQLEYHKGKGTVKNYILLYEDNEGDRMLVGDVPWELFVASVKRLYIAKDPRADKSNKK</sequence>
<feature type="region of interest" description="Disordered" evidence="11">
    <location>
        <begin position="138"/>
        <end position="163"/>
    </location>
</feature>
<proteinExistence type="inferred from homology"/>
<keyword evidence="5 10" id="KW-0678">Repressor</keyword>
<feature type="domain" description="PB1" evidence="12">
    <location>
        <begin position="215"/>
        <end position="316"/>
    </location>
</feature>
<comment type="function">
    <text evidence="1 10">Aux/IAA proteins are short-lived transcriptional factors that function as repressors of early auxin response genes at low auxin concentrations.</text>
</comment>
<evidence type="ECO:0000256" key="7">
    <source>
        <dbReference type="ARBA" id="ARBA00023163"/>
    </source>
</evidence>
<name>A0A3B6TG34_WHEAT</name>